<dbReference type="InterPro" id="IPR006061">
    <property type="entry name" value="SBP_1_CS"/>
</dbReference>
<comment type="similarity">
    <text evidence="2">Belongs to the bacterial solute-binding protein 1 family.</text>
</comment>
<comment type="subcellular location">
    <subcellularLocation>
        <location evidence="1">Cell envelope</location>
    </subcellularLocation>
</comment>
<dbReference type="InterPro" id="IPR050490">
    <property type="entry name" value="Bact_solute-bd_prot1"/>
</dbReference>
<dbReference type="Proteomes" id="UP000236754">
    <property type="component" value="Unassembled WGS sequence"/>
</dbReference>
<evidence type="ECO:0000256" key="4">
    <source>
        <dbReference type="ARBA" id="ARBA00022729"/>
    </source>
</evidence>
<accession>A0A1H6DZU3</accession>
<dbReference type="InterPro" id="IPR006059">
    <property type="entry name" value="SBP"/>
</dbReference>
<dbReference type="PANTHER" id="PTHR43649:SF31">
    <property type="entry name" value="SN-GLYCEROL-3-PHOSPHATE-BINDING PERIPLASMIC PROTEIN UGPB"/>
    <property type="match status" value="1"/>
</dbReference>
<organism evidence="7 8">
    <name type="scientific">Actinacidiphila yanglinensis</name>
    <dbReference type="NCBI Taxonomy" id="310779"/>
    <lineage>
        <taxon>Bacteria</taxon>
        <taxon>Bacillati</taxon>
        <taxon>Actinomycetota</taxon>
        <taxon>Actinomycetes</taxon>
        <taxon>Kitasatosporales</taxon>
        <taxon>Streptomycetaceae</taxon>
        <taxon>Actinacidiphila</taxon>
    </lineage>
</organism>
<dbReference type="OrthoDB" id="1650177at2"/>
<dbReference type="GO" id="GO:0030313">
    <property type="term" value="C:cell envelope"/>
    <property type="evidence" value="ECO:0007669"/>
    <property type="project" value="UniProtKB-SubCell"/>
</dbReference>
<evidence type="ECO:0000313" key="7">
    <source>
        <dbReference type="EMBL" id="SEG90858.1"/>
    </source>
</evidence>
<sequence length="458" mass="49279">MTAFRAGRRRSAAALLAGLGLLATLAGCGAGAGSGTTTVNWWTWDDKQAIAYQSCADAFERAHPDIHVKITQYDSADYFTKLLSGFVSDTAPDAFMNSVQYLQQYASLKQLMPLDSFIDKSHVDMGAFSVGVNDWKYTDGKQYGLPMDWASAALYYNTDMLAKAGYTAADVDHLTWNPDDGGSFEKMVAHLTVDRNGVRGDQPGFDKHHVKVYGISSMVTVGNDFNGLTTWRPFASSLGWRAGNKASWPTEFTYDDPRLVKTFDFFRDLTDKGFAPAPGEFASAGNAPDGGQLLGSGKVAIYSGGSWEAATLDKLPGLHVGTGPLVAGPDGTRATVSNANGNVIWSGTKHPDQTWAWVSYMGSVQCQSTASRTGTFLPSIPAATEASVAAMAKQGVDLGVFLQQDRTHQLLPNSPYANGTALQAAVLPLMQQFFAHQKNGSVFPQMAEESRKLLTETD</sequence>
<dbReference type="SUPFAM" id="SSF53850">
    <property type="entry name" value="Periplasmic binding protein-like II"/>
    <property type="match status" value="1"/>
</dbReference>
<evidence type="ECO:0000256" key="5">
    <source>
        <dbReference type="ARBA" id="ARBA00022764"/>
    </source>
</evidence>
<dbReference type="PROSITE" id="PS51257">
    <property type="entry name" value="PROKAR_LIPOPROTEIN"/>
    <property type="match status" value="1"/>
</dbReference>
<reference evidence="7 8" key="1">
    <citation type="submission" date="2016-10" db="EMBL/GenBank/DDBJ databases">
        <authorList>
            <person name="de Groot N.N."/>
        </authorList>
    </citation>
    <scope>NUCLEOTIDE SEQUENCE [LARGE SCALE GENOMIC DNA]</scope>
    <source>
        <strain evidence="7 8">CGMCC 4.2023</strain>
    </source>
</reference>
<protein>
    <submittedName>
        <fullName evidence="7">Carbohydrate ABC transporter substrate-binding protein, CUT1 family</fullName>
    </submittedName>
</protein>
<evidence type="ECO:0000256" key="2">
    <source>
        <dbReference type="ARBA" id="ARBA00008520"/>
    </source>
</evidence>
<dbReference type="PROSITE" id="PS01037">
    <property type="entry name" value="SBP_BACTERIAL_1"/>
    <property type="match status" value="1"/>
</dbReference>
<evidence type="ECO:0000313" key="8">
    <source>
        <dbReference type="Proteomes" id="UP000236754"/>
    </source>
</evidence>
<dbReference type="EMBL" id="FNVU01000022">
    <property type="protein sequence ID" value="SEG90858.1"/>
    <property type="molecule type" value="Genomic_DNA"/>
</dbReference>
<evidence type="ECO:0000256" key="3">
    <source>
        <dbReference type="ARBA" id="ARBA00022448"/>
    </source>
</evidence>
<keyword evidence="3" id="KW-0813">Transport</keyword>
<name>A0A1H6DZU3_9ACTN</name>
<dbReference type="CDD" id="cd13585">
    <property type="entry name" value="PBP2_TMBP_like"/>
    <property type="match status" value="1"/>
</dbReference>
<feature type="chain" id="PRO_5009296352" evidence="6">
    <location>
        <begin position="33"/>
        <end position="458"/>
    </location>
</feature>
<dbReference type="RefSeq" id="WP_103890019.1">
    <property type="nucleotide sequence ID" value="NZ_FNVU01000022.1"/>
</dbReference>
<keyword evidence="4 6" id="KW-0732">Signal</keyword>
<keyword evidence="8" id="KW-1185">Reference proteome</keyword>
<dbReference type="Pfam" id="PF13416">
    <property type="entry name" value="SBP_bac_8"/>
    <property type="match status" value="1"/>
</dbReference>
<feature type="signal peptide" evidence="6">
    <location>
        <begin position="1"/>
        <end position="32"/>
    </location>
</feature>
<dbReference type="PANTHER" id="PTHR43649">
    <property type="entry name" value="ARABINOSE-BINDING PROTEIN-RELATED"/>
    <property type="match status" value="1"/>
</dbReference>
<dbReference type="AlphaFoldDB" id="A0A1H6DZU3"/>
<keyword evidence="5" id="KW-0574">Periplasm</keyword>
<evidence type="ECO:0000256" key="1">
    <source>
        <dbReference type="ARBA" id="ARBA00004196"/>
    </source>
</evidence>
<dbReference type="Gene3D" id="3.40.190.10">
    <property type="entry name" value="Periplasmic binding protein-like II"/>
    <property type="match status" value="1"/>
</dbReference>
<evidence type="ECO:0000256" key="6">
    <source>
        <dbReference type="SAM" id="SignalP"/>
    </source>
</evidence>
<dbReference type="GO" id="GO:0055085">
    <property type="term" value="P:transmembrane transport"/>
    <property type="evidence" value="ECO:0007669"/>
    <property type="project" value="InterPro"/>
</dbReference>
<gene>
    <name evidence="7" type="ORF">SAMN05216223_122106</name>
</gene>
<proteinExistence type="inferred from homology"/>